<keyword evidence="1" id="KW-0812">Transmembrane</keyword>
<evidence type="ECO:0000313" key="2">
    <source>
        <dbReference type="EMBL" id="CQR55030.1"/>
    </source>
</evidence>
<dbReference type="HOGENOM" id="CLU_217260_0_0_9"/>
<evidence type="ECO:0000256" key="1">
    <source>
        <dbReference type="SAM" id="Phobius"/>
    </source>
</evidence>
<name>A0A0E4CW89_9BACL</name>
<dbReference type="Proteomes" id="UP000033163">
    <property type="component" value="Chromosome I"/>
</dbReference>
<keyword evidence="1" id="KW-1133">Transmembrane helix</keyword>
<dbReference type="KEGG" id="pri:PRIO_2626"/>
<dbReference type="EMBL" id="LN831776">
    <property type="protein sequence ID" value="CQR55030.1"/>
    <property type="molecule type" value="Genomic_DNA"/>
</dbReference>
<accession>A0A0E4CW89</accession>
<feature type="transmembrane region" description="Helical" evidence="1">
    <location>
        <begin position="12"/>
        <end position="32"/>
    </location>
</feature>
<gene>
    <name evidence="2" type="ORF">PRIO_2626</name>
</gene>
<organism evidence="2 3">
    <name type="scientific">Paenibacillus riograndensis SBR5</name>
    <dbReference type="NCBI Taxonomy" id="1073571"/>
    <lineage>
        <taxon>Bacteria</taxon>
        <taxon>Bacillati</taxon>
        <taxon>Bacillota</taxon>
        <taxon>Bacilli</taxon>
        <taxon>Bacillales</taxon>
        <taxon>Paenibacillaceae</taxon>
        <taxon>Paenibacillus</taxon>
        <taxon>Paenibacillus sonchi group</taxon>
    </lineage>
</organism>
<protein>
    <submittedName>
        <fullName evidence="2">Putative membrane protein</fullName>
    </submittedName>
</protein>
<proteinExistence type="predicted"/>
<reference evidence="3" key="1">
    <citation type="submission" date="2015-03" db="EMBL/GenBank/DDBJ databases">
        <authorList>
            <person name="Wibberg D."/>
        </authorList>
    </citation>
    <scope>NUCLEOTIDE SEQUENCE [LARGE SCALE GENOMIC DNA]</scope>
</reference>
<evidence type="ECO:0000313" key="3">
    <source>
        <dbReference type="Proteomes" id="UP000033163"/>
    </source>
</evidence>
<dbReference type="AlphaFoldDB" id="A0A0E4CW89"/>
<dbReference type="PATRIC" id="fig|1073571.4.peg.2797"/>
<sequence length="46" mass="5007">MTKLFTMKRIVILAAVMIIGLILGRLAVRMLINLMVGGSLFGGNFL</sequence>
<keyword evidence="1" id="KW-0472">Membrane</keyword>